<proteinExistence type="predicted"/>
<organism evidence="1 2">
    <name type="scientific">Mucuna pruriens</name>
    <name type="common">Velvet bean</name>
    <name type="synonym">Dolichos pruriens</name>
    <dbReference type="NCBI Taxonomy" id="157652"/>
    <lineage>
        <taxon>Eukaryota</taxon>
        <taxon>Viridiplantae</taxon>
        <taxon>Streptophyta</taxon>
        <taxon>Embryophyta</taxon>
        <taxon>Tracheophyta</taxon>
        <taxon>Spermatophyta</taxon>
        <taxon>Magnoliopsida</taxon>
        <taxon>eudicotyledons</taxon>
        <taxon>Gunneridae</taxon>
        <taxon>Pentapetalae</taxon>
        <taxon>rosids</taxon>
        <taxon>fabids</taxon>
        <taxon>Fabales</taxon>
        <taxon>Fabaceae</taxon>
        <taxon>Papilionoideae</taxon>
        <taxon>50 kb inversion clade</taxon>
        <taxon>NPAAA clade</taxon>
        <taxon>indigoferoid/millettioid clade</taxon>
        <taxon>Phaseoleae</taxon>
        <taxon>Mucuna</taxon>
    </lineage>
</organism>
<dbReference type="PANTHER" id="PTHR33223:SF8">
    <property type="entry name" value="OS04G0172440 PROTEIN"/>
    <property type="match status" value="1"/>
</dbReference>
<comment type="caution">
    <text evidence="1">The sequence shown here is derived from an EMBL/GenBank/DDBJ whole genome shotgun (WGS) entry which is preliminary data.</text>
</comment>
<dbReference type="EMBL" id="QJKJ01000326">
    <property type="protein sequence ID" value="RDY13185.1"/>
    <property type="molecule type" value="Genomic_DNA"/>
</dbReference>
<dbReference type="OrthoDB" id="1301754at2759"/>
<evidence type="ECO:0008006" key="3">
    <source>
        <dbReference type="Google" id="ProtNLM"/>
    </source>
</evidence>
<name>A0A371IDY2_MUCPR</name>
<protein>
    <recommendedName>
        <fullName evidence="3">Retrotransposon gag domain-containing protein</fullName>
    </recommendedName>
</protein>
<gene>
    <name evidence="1" type="ORF">CR513_01928</name>
</gene>
<evidence type="ECO:0000313" key="2">
    <source>
        <dbReference type="Proteomes" id="UP000257109"/>
    </source>
</evidence>
<keyword evidence="2" id="KW-1185">Reference proteome</keyword>
<dbReference type="AlphaFoldDB" id="A0A371IDY2"/>
<accession>A0A371IDY2</accession>
<reference evidence="1" key="1">
    <citation type="submission" date="2018-05" db="EMBL/GenBank/DDBJ databases">
        <title>Draft genome of Mucuna pruriens seed.</title>
        <authorList>
            <person name="Nnadi N.E."/>
            <person name="Vos R."/>
            <person name="Hasami M.H."/>
            <person name="Devisetty U.K."/>
            <person name="Aguiy J.C."/>
        </authorList>
    </citation>
    <scope>NUCLEOTIDE SEQUENCE [LARGE SCALE GENOMIC DNA]</scope>
    <source>
        <strain evidence="1">JCA_2017</strain>
    </source>
</reference>
<evidence type="ECO:0000313" key="1">
    <source>
        <dbReference type="EMBL" id="RDY13185.1"/>
    </source>
</evidence>
<feature type="non-terminal residue" evidence="1">
    <location>
        <position position="1"/>
    </location>
</feature>
<dbReference type="Proteomes" id="UP000257109">
    <property type="component" value="Unassembled WGS sequence"/>
</dbReference>
<dbReference type="PANTHER" id="PTHR33223">
    <property type="entry name" value="CCHC-TYPE DOMAIN-CONTAINING PROTEIN"/>
    <property type="match status" value="1"/>
</dbReference>
<sequence length="127" mass="15139">MQPFVIHRRSIEERLRVVEGGDRYGLEAVDLCLVLDIGLPVDFKTPEFDKYKGSSYPRVHLAMYCWKMTAYIYDYKILIHCFQDSLTGATLNWYVSLERRRIKRDMAEAFLKQYKYNEDMAPNRSRL</sequence>